<dbReference type="AlphaFoldDB" id="A0ABD7MAQ0"/>
<keyword evidence="1 2" id="KW-0472">Membrane</keyword>
<dbReference type="GO" id="GO:0015293">
    <property type="term" value="F:symporter activity"/>
    <property type="evidence" value="ECO:0007669"/>
    <property type="project" value="UniProtKB-UniRule"/>
</dbReference>
<sequence>MSTSQTTSSPAVDQEEQVESGSRILGLKIPWFLLLLAITVTAAMTGAMPNEIISGFTVTILLGGLIYWAGDRVPVLRDYGLPTVLCILLPATLLFLGWFPQSLAEVITTFTDEVGFLDFYVASLIAGSILGMPRQLLIKAGMRYAVPLTGMVLLVFLLIGGLAALMGFGFRDGILFVAGPILGGGIGAGAVPMSEMYAAQLGGSSSDFLAQIVPAIVVANTLAIFAAGIYNGISRNGRQLFVGFNGQGNLVRATGTAEELGLRPRSQAGPFKTLATGLVIAGALFLAGNIIATYVPGLHAYAWTILLASLIKIFGLLPAFLEDAVSSWYSFVAETLTAALLVGVSISFLDLSQLLSLLTSPAYLTLTLATVLLAAVISGLIGYWVKMYFVESSIAIGLGMTDMGGTGDVAVLSAANRLELMPFLQLSSRLGGAFVLLLLSVLIPLLDRI</sequence>
<dbReference type="Proteomes" id="UP000184253">
    <property type="component" value="Unassembled WGS sequence"/>
</dbReference>
<feature type="transmembrane region" description="Helical" evidence="2">
    <location>
        <begin position="119"/>
        <end position="137"/>
    </location>
</feature>
<evidence type="ECO:0000313" key="3">
    <source>
        <dbReference type="EMBL" id="SHL88431.1"/>
    </source>
</evidence>
<accession>A0ABD7MAQ0</accession>
<feature type="transmembrane region" description="Helical" evidence="2">
    <location>
        <begin position="208"/>
        <end position="230"/>
    </location>
</feature>
<feature type="transmembrane region" description="Helical" evidence="2">
    <location>
        <begin position="273"/>
        <end position="295"/>
    </location>
</feature>
<comment type="similarity">
    <text evidence="1">Belongs to the 2-hydroxycarboxylate transporter (2-HCT) (TC 2.A.24) family.</text>
</comment>
<dbReference type="Pfam" id="PF03390">
    <property type="entry name" value="2HCT"/>
    <property type="match status" value="1"/>
</dbReference>
<comment type="caution">
    <text evidence="3">The sequence shown here is derived from an EMBL/GenBank/DDBJ whole genome shotgun (WGS) entry which is preliminary data.</text>
</comment>
<gene>
    <name evidence="3" type="ORF">SAMN04487849_11734</name>
</gene>
<feature type="transmembrane region" description="Helical" evidence="2">
    <location>
        <begin position="81"/>
        <end position="99"/>
    </location>
</feature>
<feature type="transmembrane region" description="Helical" evidence="2">
    <location>
        <begin position="52"/>
        <end position="69"/>
    </location>
</feature>
<organism evidence="3 4">
    <name type="scientific">Micrococcus luteus</name>
    <name type="common">Micrococcus lysodeikticus</name>
    <dbReference type="NCBI Taxonomy" id="1270"/>
    <lineage>
        <taxon>Bacteria</taxon>
        <taxon>Bacillati</taxon>
        <taxon>Actinomycetota</taxon>
        <taxon>Actinomycetes</taxon>
        <taxon>Micrococcales</taxon>
        <taxon>Micrococcaceae</taxon>
        <taxon>Micrococcus</taxon>
    </lineage>
</organism>
<dbReference type="PIRSF" id="PIRSF005348">
    <property type="entry name" value="YxkH"/>
    <property type="match status" value="1"/>
</dbReference>
<keyword evidence="2" id="KW-1133">Transmembrane helix</keyword>
<evidence type="ECO:0000256" key="1">
    <source>
        <dbReference type="PIRNR" id="PIRNR005348"/>
    </source>
</evidence>
<dbReference type="PANTHER" id="PTHR40033:SF1">
    <property type="entry name" value="CITRATE-SODIUM SYMPORTER"/>
    <property type="match status" value="1"/>
</dbReference>
<protein>
    <submittedName>
        <fullName evidence="3">Na+/citrate or Na+/malate symporter</fullName>
    </submittedName>
</protein>
<keyword evidence="2" id="KW-0812">Transmembrane</keyword>
<keyword evidence="1" id="KW-0769">Symport</keyword>
<evidence type="ECO:0000313" key="4">
    <source>
        <dbReference type="Proteomes" id="UP000184253"/>
    </source>
</evidence>
<name>A0ABD7MAQ0_MICLU</name>
<feature type="transmembrane region" description="Helical" evidence="2">
    <location>
        <begin position="426"/>
        <end position="446"/>
    </location>
</feature>
<reference evidence="3 4" key="1">
    <citation type="submission" date="2016-11" db="EMBL/GenBank/DDBJ databases">
        <authorList>
            <person name="Varghese N."/>
            <person name="Submissions S."/>
        </authorList>
    </citation>
    <scope>NUCLEOTIDE SEQUENCE [LARGE SCALE GENOMIC DNA]</scope>
    <source>
        <strain evidence="3 4">VTM4R57</strain>
    </source>
</reference>
<dbReference type="RefSeq" id="WP_073117402.1">
    <property type="nucleotide sequence ID" value="NZ_FRCE01000017.1"/>
</dbReference>
<dbReference type="GO" id="GO:0005886">
    <property type="term" value="C:plasma membrane"/>
    <property type="evidence" value="ECO:0007669"/>
    <property type="project" value="UniProtKB-UniRule"/>
</dbReference>
<keyword evidence="1" id="KW-0813">Transport</keyword>
<feature type="transmembrane region" description="Helical" evidence="2">
    <location>
        <begin position="29"/>
        <end position="46"/>
    </location>
</feature>
<feature type="transmembrane region" description="Helical" evidence="2">
    <location>
        <begin position="301"/>
        <end position="321"/>
    </location>
</feature>
<feature type="transmembrane region" description="Helical" evidence="2">
    <location>
        <begin position="144"/>
        <end position="170"/>
    </location>
</feature>
<dbReference type="EMBL" id="FRCE01000017">
    <property type="protein sequence ID" value="SHL88431.1"/>
    <property type="molecule type" value="Genomic_DNA"/>
</dbReference>
<evidence type="ECO:0000256" key="2">
    <source>
        <dbReference type="SAM" id="Phobius"/>
    </source>
</evidence>
<feature type="transmembrane region" description="Helical" evidence="2">
    <location>
        <begin position="328"/>
        <end position="349"/>
    </location>
</feature>
<feature type="transmembrane region" description="Helical" evidence="2">
    <location>
        <begin position="361"/>
        <end position="385"/>
    </location>
</feature>
<proteinExistence type="inferred from homology"/>
<dbReference type="PANTHER" id="PTHR40033">
    <property type="entry name" value="NA(+)-MALATE SYMPORTER"/>
    <property type="match status" value="1"/>
</dbReference>
<dbReference type="InterPro" id="IPR004679">
    <property type="entry name" value="2-OHcarboxylate_transport"/>
</dbReference>